<dbReference type="Gene3D" id="1.10.10.10">
    <property type="entry name" value="Winged helix-like DNA-binding domain superfamily/Winged helix DNA-binding domain"/>
    <property type="match status" value="1"/>
</dbReference>
<dbReference type="PROSITE" id="PS50132">
    <property type="entry name" value="RGS"/>
    <property type="match status" value="1"/>
</dbReference>
<dbReference type="SUPFAM" id="SSF48097">
    <property type="entry name" value="Regulator of G-protein signaling, RGS"/>
    <property type="match status" value="1"/>
</dbReference>
<gene>
    <name evidence="5" type="ORF">E3P90_02621</name>
</gene>
<dbReference type="InterPro" id="IPR058855">
    <property type="entry name" value="RGS1/SST2-like_Fungal-DR"/>
</dbReference>
<dbReference type="Pfam" id="PF00615">
    <property type="entry name" value="RGS"/>
    <property type="match status" value="1"/>
</dbReference>
<evidence type="ECO:0000313" key="6">
    <source>
        <dbReference type="Proteomes" id="UP000306954"/>
    </source>
</evidence>
<dbReference type="InterPro" id="IPR036388">
    <property type="entry name" value="WH-like_DNA-bd_sf"/>
</dbReference>
<feature type="compositionally biased region" description="Polar residues" evidence="2">
    <location>
        <begin position="625"/>
        <end position="643"/>
    </location>
</feature>
<proteinExistence type="predicted"/>
<accession>A0A4T0I493</accession>
<reference evidence="5 6" key="1">
    <citation type="submission" date="2019-03" db="EMBL/GenBank/DDBJ databases">
        <title>Sequencing 23 genomes of Wallemia ichthyophaga.</title>
        <authorList>
            <person name="Gostincar C."/>
        </authorList>
    </citation>
    <scope>NUCLEOTIDE SEQUENCE [LARGE SCALE GENOMIC DNA]</scope>
    <source>
        <strain evidence="5 6">EXF-8621</strain>
    </source>
</reference>
<evidence type="ECO:0000256" key="2">
    <source>
        <dbReference type="SAM" id="MobiDB-lite"/>
    </source>
</evidence>
<feature type="region of interest" description="Disordered" evidence="2">
    <location>
        <begin position="339"/>
        <end position="385"/>
    </location>
</feature>
<feature type="compositionally biased region" description="Polar residues" evidence="2">
    <location>
        <begin position="339"/>
        <end position="356"/>
    </location>
</feature>
<name>A0A4T0I493_WALIC</name>
<sequence>MESEERDSPRVKFDSNKMSQTSQVMKTSRRGRPFVRDLHDLFSTMVVSLELKTHRNLFRTYQNSFTTGMSGVNLHNLKFSQSVRLPDPNNPAKIVTTTSTTTFSMDRQMAKGVCQIFMDAHLIENAADVSVRSFKDRGIYMLTGKGLHVLERFISKNGISAEHLIGVFSTQSICLKLLHLERRPIDDEILINKQIIHVVFRRFVGRQPNYHIAGGVDRSNGLGVSDLHVSKGSVTTEAAEGDVQHTFNSLNALAWLLDFTTIAGRDEAAETAAHFVRYGLIALVSDKGKRDDDLVVTVNYINQGSESIDCEFRAGAKCTYGITAAGRRVALWETGSVGSVGSPNESVESFDHSSQSKQRDRDGDRDSPSLHRQQSRGGQLQAQYAHERTRDAAVAVSGAHHKESNTGRLKQILDDPALRSLFREFLRSNFCEENLSFWLDVHDFKRKFSTTSSAVARPQHFGIFSKQSHSHAHDKKATPTAMQQHQQDINAMACVIYNTYLAPSSPSELNIDHGLRAELVSYMTGIKREARDKYGTEIRPDTEVGEEIGIGQMPLQASQVSRLIFLYERIQAYIFRLMATDSVPKFVRTERFLNLMKTFEEYQASLAENAPPVPPLPLPKEGDNKSQSQSRGSLNTPSTTSLRSSKKSQEALTVGGAHAAANSNPSLRSKKSFGEH</sequence>
<dbReference type="InterPro" id="IPR000591">
    <property type="entry name" value="DEP_dom"/>
</dbReference>
<dbReference type="Gene3D" id="1.10.167.10">
    <property type="entry name" value="Regulator of G-protein Signalling 4, domain 2"/>
    <property type="match status" value="1"/>
</dbReference>
<dbReference type="PANTHER" id="PTHR10845:SF192">
    <property type="entry name" value="DOUBLE HIT, ISOFORM B"/>
    <property type="match status" value="1"/>
</dbReference>
<dbReference type="InterPro" id="IPR044926">
    <property type="entry name" value="RGS_subdomain_2"/>
</dbReference>
<feature type="compositionally biased region" description="Polar residues" evidence="2">
    <location>
        <begin position="16"/>
        <end position="26"/>
    </location>
</feature>
<dbReference type="InterPro" id="IPR016137">
    <property type="entry name" value="RGS"/>
</dbReference>
<dbReference type="PANTHER" id="PTHR10845">
    <property type="entry name" value="REGULATOR OF G PROTEIN SIGNALING"/>
    <property type="match status" value="1"/>
</dbReference>
<evidence type="ECO:0000259" key="3">
    <source>
        <dbReference type="PROSITE" id="PS50132"/>
    </source>
</evidence>
<dbReference type="SUPFAM" id="SSF46785">
    <property type="entry name" value="Winged helix' DNA-binding domain"/>
    <property type="match status" value="1"/>
</dbReference>
<protein>
    <recommendedName>
        <fullName evidence="7">Developmental regulator flbA</fullName>
    </recommendedName>
</protein>
<dbReference type="GO" id="GO:0035556">
    <property type="term" value="P:intracellular signal transduction"/>
    <property type="evidence" value="ECO:0007669"/>
    <property type="project" value="InterPro"/>
</dbReference>
<evidence type="ECO:0000256" key="1">
    <source>
        <dbReference type="ARBA" id="ARBA00022700"/>
    </source>
</evidence>
<evidence type="ECO:0000259" key="4">
    <source>
        <dbReference type="PROSITE" id="PS50186"/>
    </source>
</evidence>
<feature type="domain" description="RGS" evidence="3">
    <location>
        <begin position="408"/>
        <end position="596"/>
    </location>
</feature>
<organism evidence="5 6">
    <name type="scientific">Wallemia ichthyophaga</name>
    <dbReference type="NCBI Taxonomy" id="245174"/>
    <lineage>
        <taxon>Eukaryota</taxon>
        <taxon>Fungi</taxon>
        <taxon>Dikarya</taxon>
        <taxon>Basidiomycota</taxon>
        <taxon>Wallemiomycotina</taxon>
        <taxon>Wallemiomycetes</taxon>
        <taxon>Wallemiales</taxon>
        <taxon>Wallemiaceae</taxon>
        <taxon>Wallemia</taxon>
    </lineage>
</organism>
<feature type="compositionally biased region" description="Polar residues" evidence="2">
    <location>
        <begin position="370"/>
        <end position="382"/>
    </location>
</feature>
<dbReference type="PROSITE" id="PS50186">
    <property type="entry name" value="DEP"/>
    <property type="match status" value="1"/>
</dbReference>
<dbReference type="InterPro" id="IPR036390">
    <property type="entry name" value="WH_DNA-bd_sf"/>
</dbReference>
<dbReference type="Pfam" id="PF25889">
    <property type="entry name" value="WHD_Fungal_DR"/>
    <property type="match status" value="1"/>
</dbReference>
<evidence type="ECO:0008006" key="7">
    <source>
        <dbReference type="Google" id="ProtNLM"/>
    </source>
</evidence>
<dbReference type="InterPro" id="IPR036305">
    <property type="entry name" value="RGS_sf"/>
</dbReference>
<feature type="compositionally biased region" description="Basic and acidic residues" evidence="2">
    <location>
        <begin position="1"/>
        <end position="15"/>
    </location>
</feature>
<dbReference type="SMART" id="SM00315">
    <property type="entry name" value="RGS"/>
    <property type="match status" value="1"/>
</dbReference>
<evidence type="ECO:0000313" key="5">
    <source>
        <dbReference type="EMBL" id="TIB10922.1"/>
    </source>
</evidence>
<dbReference type="SMART" id="SM00049">
    <property type="entry name" value="DEP"/>
    <property type="match status" value="1"/>
</dbReference>
<feature type="region of interest" description="Disordered" evidence="2">
    <location>
        <begin position="1"/>
        <end position="29"/>
    </location>
</feature>
<dbReference type="GO" id="GO:0009968">
    <property type="term" value="P:negative regulation of signal transduction"/>
    <property type="evidence" value="ECO:0007669"/>
    <property type="project" value="UniProtKB-KW"/>
</dbReference>
<feature type="domain" description="DEP" evidence="4">
    <location>
        <begin position="243"/>
        <end position="316"/>
    </location>
</feature>
<comment type="caution">
    <text evidence="5">The sequence shown here is derived from an EMBL/GenBank/DDBJ whole genome shotgun (WGS) entry which is preliminary data.</text>
</comment>
<dbReference type="CDD" id="cd04450">
    <property type="entry name" value="DEP_RGS7-like"/>
    <property type="match status" value="1"/>
</dbReference>
<feature type="compositionally biased region" description="Basic and acidic residues" evidence="2">
    <location>
        <begin position="357"/>
        <end position="369"/>
    </location>
</feature>
<dbReference type="Proteomes" id="UP000306954">
    <property type="component" value="Unassembled WGS sequence"/>
</dbReference>
<feature type="region of interest" description="Disordered" evidence="2">
    <location>
        <begin position="608"/>
        <end position="676"/>
    </location>
</feature>
<keyword evidence="1" id="KW-0734">Signal transduction inhibitor</keyword>
<dbReference type="EMBL" id="SPOF01000027">
    <property type="protein sequence ID" value="TIB10922.1"/>
    <property type="molecule type" value="Genomic_DNA"/>
</dbReference>
<dbReference type="AlphaFoldDB" id="A0A4T0I493"/>